<evidence type="ECO:0000256" key="9">
    <source>
        <dbReference type="ARBA" id="ARBA00059922"/>
    </source>
</evidence>
<evidence type="ECO:0000256" key="10">
    <source>
        <dbReference type="RuleBase" id="RU003682"/>
    </source>
</evidence>
<keyword evidence="6" id="KW-0847">Vitamin C</keyword>
<keyword evidence="10" id="KW-0560">Oxidoreductase</keyword>
<evidence type="ECO:0000256" key="1">
    <source>
        <dbReference type="ARBA" id="ARBA00004123"/>
    </source>
</evidence>
<comment type="similarity">
    <text evidence="3 10">Belongs to the iron/ascorbate-dependent oxidoreductase family.</text>
</comment>
<dbReference type="GO" id="GO:0005634">
    <property type="term" value="C:nucleus"/>
    <property type="evidence" value="ECO:0007669"/>
    <property type="project" value="UniProtKB-SubCell"/>
</dbReference>
<sequence length="355" mass="40267">MEPKGETSSKSFISAMSLTKLRVPRVPERYVLPPSERPNPSSPDLPAMLPVIDLSSLHDPSLRSHTINEIRRACKETGFFQVVNHHIPLSTMKDALDAAQDFFNLPIEEKMLLMSDNIHEPIRYGTSMNQANDKVHCWRDFIKQYAHPISKWIHLWPTNPPSYKEKMGKYATSVRELQIQLFEAVMESLGLSRDYMQDEIEEGSQVMTINCYPACPEPELTLGMAPHSDYGSLTILLQSSPGLQIMDSDKNWLSVPVIEGALIVQLGDQIEVMSNGRYKSVIHRVTVNAERKRFSIASLHSLALNKKMGPAPELVDEQHPVSYKDFSFKDFLDFIKNNDISKGRFIDTLKNTPRG</sequence>
<keyword evidence="4" id="KW-0963">Cytoplasm</keyword>
<evidence type="ECO:0000256" key="4">
    <source>
        <dbReference type="ARBA" id="ARBA00022490"/>
    </source>
</evidence>
<dbReference type="GO" id="GO:0005737">
    <property type="term" value="C:cytoplasm"/>
    <property type="evidence" value="ECO:0007669"/>
    <property type="project" value="UniProtKB-SubCell"/>
</dbReference>
<evidence type="ECO:0000313" key="12">
    <source>
        <dbReference type="EMBL" id="KAJ4847616.1"/>
    </source>
</evidence>
<comment type="function">
    <text evidence="9">Involved in the regulation of shoot development and salicylic acid (SA) homeostasis.</text>
</comment>
<dbReference type="PROSITE" id="PS51471">
    <property type="entry name" value="FE2OG_OXY"/>
    <property type="match status" value="1"/>
</dbReference>
<dbReference type="InterPro" id="IPR005123">
    <property type="entry name" value="Oxoglu/Fe-dep_dioxygenase_dom"/>
</dbReference>
<dbReference type="Proteomes" id="UP001141552">
    <property type="component" value="Unassembled WGS sequence"/>
</dbReference>
<dbReference type="InterPro" id="IPR044861">
    <property type="entry name" value="IPNS-like_FE2OG_OXY"/>
</dbReference>
<name>A0A9Q0GDA5_9ROSI</name>
<evidence type="ECO:0000256" key="5">
    <source>
        <dbReference type="ARBA" id="ARBA00022723"/>
    </source>
</evidence>
<evidence type="ECO:0000313" key="13">
    <source>
        <dbReference type="Proteomes" id="UP001141552"/>
    </source>
</evidence>
<dbReference type="OrthoDB" id="627829at2759"/>
<dbReference type="FunFam" id="2.60.120.330:FF:000015">
    <property type="entry name" value="Protein DMR6-LIKE OXYGENASE 1"/>
    <property type="match status" value="1"/>
</dbReference>
<dbReference type="GO" id="GO:0046872">
    <property type="term" value="F:metal ion binding"/>
    <property type="evidence" value="ECO:0007669"/>
    <property type="project" value="UniProtKB-KW"/>
</dbReference>
<reference evidence="12" key="2">
    <citation type="journal article" date="2023" name="Plants (Basel)">
        <title>Annotation of the Turnera subulata (Passifloraceae) Draft Genome Reveals the S-Locus Evolved after the Divergence of Turneroideae from Passifloroideae in a Stepwise Manner.</title>
        <authorList>
            <person name="Henning P.M."/>
            <person name="Roalson E.H."/>
            <person name="Mir W."/>
            <person name="McCubbin A.G."/>
            <person name="Shore J.S."/>
        </authorList>
    </citation>
    <scope>NUCLEOTIDE SEQUENCE</scope>
    <source>
        <strain evidence="12">F60SS</strain>
    </source>
</reference>
<keyword evidence="7 10" id="KW-0408">Iron</keyword>
<accession>A0A9Q0GDA5</accession>
<dbReference type="AlphaFoldDB" id="A0A9Q0GDA5"/>
<evidence type="ECO:0000259" key="11">
    <source>
        <dbReference type="PROSITE" id="PS51471"/>
    </source>
</evidence>
<evidence type="ECO:0000256" key="6">
    <source>
        <dbReference type="ARBA" id="ARBA00022896"/>
    </source>
</evidence>
<reference evidence="12" key="1">
    <citation type="submission" date="2022-02" db="EMBL/GenBank/DDBJ databases">
        <authorList>
            <person name="Henning P.M."/>
            <person name="McCubbin A.G."/>
            <person name="Shore J.S."/>
        </authorList>
    </citation>
    <scope>NUCLEOTIDE SEQUENCE</scope>
    <source>
        <strain evidence="12">F60SS</strain>
        <tissue evidence="12">Leaves</tissue>
    </source>
</reference>
<dbReference type="EMBL" id="JAKUCV010001116">
    <property type="protein sequence ID" value="KAJ4847616.1"/>
    <property type="molecule type" value="Genomic_DNA"/>
</dbReference>
<dbReference type="InterPro" id="IPR026992">
    <property type="entry name" value="DIOX_N"/>
</dbReference>
<evidence type="ECO:0000256" key="3">
    <source>
        <dbReference type="ARBA" id="ARBA00008056"/>
    </source>
</evidence>
<dbReference type="GO" id="GO:0016491">
    <property type="term" value="F:oxidoreductase activity"/>
    <property type="evidence" value="ECO:0007669"/>
    <property type="project" value="UniProtKB-KW"/>
</dbReference>
<evidence type="ECO:0000256" key="7">
    <source>
        <dbReference type="ARBA" id="ARBA00023004"/>
    </source>
</evidence>
<gene>
    <name evidence="12" type="ORF">Tsubulata_002718</name>
</gene>
<protein>
    <recommendedName>
        <fullName evidence="11">Fe2OG dioxygenase domain-containing protein</fullName>
    </recommendedName>
</protein>
<comment type="caution">
    <text evidence="12">The sequence shown here is derived from an EMBL/GenBank/DDBJ whole genome shotgun (WGS) entry which is preliminary data.</text>
</comment>
<feature type="domain" description="Fe2OG dioxygenase" evidence="11">
    <location>
        <begin position="203"/>
        <end position="302"/>
    </location>
</feature>
<evidence type="ECO:0000256" key="8">
    <source>
        <dbReference type="ARBA" id="ARBA00023242"/>
    </source>
</evidence>
<dbReference type="Gene3D" id="2.60.120.330">
    <property type="entry name" value="B-lactam Antibiotic, Isopenicillin N Synthase, Chain"/>
    <property type="match status" value="1"/>
</dbReference>
<dbReference type="GO" id="GO:0031418">
    <property type="term" value="F:L-ascorbic acid binding"/>
    <property type="evidence" value="ECO:0007669"/>
    <property type="project" value="UniProtKB-KW"/>
</dbReference>
<dbReference type="SUPFAM" id="SSF51197">
    <property type="entry name" value="Clavaminate synthase-like"/>
    <property type="match status" value="1"/>
</dbReference>
<comment type="subcellular location">
    <subcellularLocation>
        <location evidence="2">Cytoplasm</location>
    </subcellularLocation>
    <subcellularLocation>
        <location evidence="1">Nucleus</location>
    </subcellularLocation>
</comment>
<evidence type="ECO:0000256" key="2">
    <source>
        <dbReference type="ARBA" id="ARBA00004496"/>
    </source>
</evidence>
<dbReference type="Pfam" id="PF14226">
    <property type="entry name" value="DIOX_N"/>
    <property type="match status" value="1"/>
</dbReference>
<organism evidence="12 13">
    <name type="scientific">Turnera subulata</name>
    <dbReference type="NCBI Taxonomy" id="218843"/>
    <lineage>
        <taxon>Eukaryota</taxon>
        <taxon>Viridiplantae</taxon>
        <taxon>Streptophyta</taxon>
        <taxon>Embryophyta</taxon>
        <taxon>Tracheophyta</taxon>
        <taxon>Spermatophyta</taxon>
        <taxon>Magnoliopsida</taxon>
        <taxon>eudicotyledons</taxon>
        <taxon>Gunneridae</taxon>
        <taxon>Pentapetalae</taxon>
        <taxon>rosids</taxon>
        <taxon>fabids</taxon>
        <taxon>Malpighiales</taxon>
        <taxon>Passifloraceae</taxon>
        <taxon>Turnera</taxon>
    </lineage>
</organism>
<keyword evidence="13" id="KW-1185">Reference proteome</keyword>
<dbReference type="InterPro" id="IPR050295">
    <property type="entry name" value="Plant_2OG-oxidoreductases"/>
</dbReference>
<keyword evidence="5 10" id="KW-0479">Metal-binding</keyword>
<dbReference type="Pfam" id="PF03171">
    <property type="entry name" value="2OG-FeII_Oxy"/>
    <property type="match status" value="1"/>
</dbReference>
<keyword evidence="8" id="KW-0539">Nucleus</keyword>
<proteinExistence type="inferred from homology"/>
<dbReference type="PANTHER" id="PTHR47991">
    <property type="entry name" value="OXOGLUTARATE/IRON-DEPENDENT DIOXYGENASE"/>
    <property type="match status" value="1"/>
</dbReference>
<dbReference type="InterPro" id="IPR027443">
    <property type="entry name" value="IPNS-like_sf"/>
</dbReference>